<reference evidence="5" key="1">
    <citation type="submission" date="2020-10" db="EMBL/GenBank/DDBJ databases">
        <authorList>
            <person name="Gilroy R."/>
        </authorList>
    </citation>
    <scope>NUCLEOTIDE SEQUENCE</scope>
    <source>
        <strain evidence="5">ChiSjej3B21-11622</strain>
    </source>
</reference>
<reference evidence="5" key="2">
    <citation type="journal article" date="2021" name="PeerJ">
        <title>Extensive microbial diversity within the chicken gut microbiome revealed by metagenomics and culture.</title>
        <authorList>
            <person name="Gilroy R."/>
            <person name="Ravi A."/>
            <person name="Getino M."/>
            <person name="Pursley I."/>
            <person name="Horton D.L."/>
            <person name="Alikhan N.F."/>
            <person name="Baker D."/>
            <person name="Gharbi K."/>
            <person name="Hall N."/>
            <person name="Watson M."/>
            <person name="Adriaenssens E.M."/>
            <person name="Foster-Nyarko E."/>
            <person name="Jarju S."/>
            <person name="Secka A."/>
            <person name="Antonio M."/>
            <person name="Oren A."/>
            <person name="Chaudhuri R.R."/>
            <person name="La Ragione R."/>
            <person name="Hildebrand F."/>
            <person name="Pallen M.J."/>
        </authorList>
    </citation>
    <scope>NUCLEOTIDE SEQUENCE</scope>
    <source>
        <strain evidence="5">ChiSjej3B21-11622</strain>
    </source>
</reference>
<feature type="signal peptide" evidence="3">
    <location>
        <begin position="1"/>
        <end position="26"/>
    </location>
</feature>
<accession>A0A9D1D1M7</accession>
<dbReference type="Pfam" id="PF21277">
    <property type="entry name" value="T6SS_VgrG3-like_C"/>
    <property type="match status" value="1"/>
</dbReference>
<feature type="repeat" description="Cell wall-binding" evidence="2">
    <location>
        <begin position="170"/>
        <end position="189"/>
    </location>
</feature>
<protein>
    <submittedName>
        <fullName evidence="5">N-acetylmuramoyl-L-alanine amidase family protein</fullName>
    </submittedName>
</protein>
<evidence type="ECO:0000313" key="5">
    <source>
        <dbReference type="EMBL" id="HIQ96768.1"/>
    </source>
</evidence>
<evidence type="ECO:0000256" key="1">
    <source>
        <dbReference type="ARBA" id="ARBA00022737"/>
    </source>
</evidence>
<name>A0A9D1D1M7_9FIRM</name>
<dbReference type="SUPFAM" id="SSF69360">
    <property type="entry name" value="Cell wall binding repeat"/>
    <property type="match status" value="1"/>
</dbReference>
<feature type="domain" description="Type VI secretion system spike protein VgrG3-like C-terminal" evidence="4">
    <location>
        <begin position="275"/>
        <end position="424"/>
    </location>
</feature>
<evidence type="ECO:0000256" key="2">
    <source>
        <dbReference type="PROSITE-ProRule" id="PRU00591"/>
    </source>
</evidence>
<dbReference type="PROSITE" id="PS51170">
    <property type="entry name" value="CW"/>
    <property type="match status" value="2"/>
</dbReference>
<evidence type="ECO:0000256" key="3">
    <source>
        <dbReference type="SAM" id="SignalP"/>
    </source>
</evidence>
<feature type="repeat" description="Cell wall-binding" evidence="2">
    <location>
        <begin position="191"/>
        <end position="210"/>
    </location>
</feature>
<dbReference type="Pfam" id="PF01473">
    <property type="entry name" value="Choline_bind_1"/>
    <property type="match status" value="1"/>
</dbReference>
<dbReference type="Pfam" id="PF19127">
    <property type="entry name" value="Choline_bind_3"/>
    <property type="match status" value="2"/>
</dbReference>
<evidence type="ECO:0000313" key="6">
    <source>
        <dbReference type="Proteomes" id="UP000886886"/>
    </source>
</evidence>
<organism evidence="5 6">
    <name type="scientific">Candidatus Limivivens merdigallinarum</name>
    <dbReference type="NCBI Taxonomy" id="2840859"/>
    <lineage>
        <taxon>Bacteria</taxon>
        <taxon>Bacillati</taxon>
        <taxon>Bacillota</taxon>
        <taxon>Clostridia</taxon>
        <taxon>Lachnospirales</taxon>
        <taxon>Lachnospiraceae</taxon>
        <taxon>Lachnospiraceae incertae sedis</taxon>
        <taxon>Candidatus Limivivens</taxon>
    </lineage>
</organism>
<keyword evidence="1" id="KW-0677">Repeat</keyword>
<comment type="caution">
    <text evidence="5">The sequence shown here is derived from an EMBL/GenBank/DDBJ whole genome shotgun (WGS) entry which is preliminary data.</text>
</comment>
<keyword evidence="3" id="KW-0732">Signal</keyword>
<gene>
    <name evidence="5" type="ORF">IAB26_09415</name>
</gene>
<evidence type="ECO:0000259" key="4">
    <source>
        <dbReference type="Pfam" id="PF21277"/>
    </source>
</evidence>
<dbReference type="AlphaFoldDB" id="A0A9D1D1M7"/>
<proteinExistence type="predicted"/>
<sequence length="443" mass="50913">MRKKLVIAIAAAAMMLTFAVPVGADAAGNTTKSNVHTVRTTRSKAGQARWVRRNGKEYFYKKDGTKAIGWVFYHGKRYYTDKTGAKVTGWQIINGHRYYFSKSKNGAMLRNGLFKMGKNYFYFEKNGRAYHGWKEINGKTYYFNYRGKRVTGLKEISGSTYYFNTKGVQQTGWRTINGKRYYFDKESGKMVTGFVTINNKNYFFNDDGTLLKNGTISVDGTTYTVNSRGVCTAVQMADDNDGMASSRGNSSDILFFTQYESGADAYRQTGGDNGNACGKYQFDYRYSLLPFVKYCYERDPVTFAAFKPYARLSLTKKSKLQGNTKFYKAWQKIYDTYPETFIKYQDDYAKMEYYDATERYLLNYGIDIQERPYVVQGAVFSYSIQHGQLTAAQAVVAAGITNSTSDEDFLKKLYKYRIRKFPTYTSRYTSERQYALSILSKYI</sequence>
<dbReference type="Gene3D" id="2.10.270.10">
    <property type="entry name" value="Cholin Binding"/>
    <property type="match status" value="3"/>
</dbReference>
<dbReference type="InterPro" id="IPR049073">
    <property type="entry name" value="T6SS_VgrG3-like_C"/>
</dbReference>
<dbReference type="InterPro" id="IPR018337">
    <property type="entry name" value="Cell_wall/Cho-bd_repeat"/>
</dbReference>
<feature type="chain" id="PRO_5039051738" evidence="3">
    <location>
        <begin position="27"/>
        <end position="443"/>
    </location>
</feature>
<dbReference type="EMBL" id="DVFT01000139">
    <property type="protein sequence ID" value="HIQ96768.1"/>
    <property type="molecule type" value="Genomic_DNA"/>
</dbReference>
<dbReference type="Proteomes" id="UP000886886">
    <property type="component" value="Unassembled WGS sequence"/>
</dbReference>